<dbReference type="AlphaFoldDB" id="A0A1H9NHV4"/>
<accession>A0A1H9NHV4</accession>
<dbReference type="InterPro" id="IPR038765">
    <property type="entry name" value="Papain-like_cys_pep_sf"/>
</dbReference>
<keyword evidence="2" id="KW-0645">Protease</keyword>
<dbReference type="InterPro" id="IPR000064">
    <property type="entry name" value="NLP_P60_dom"/>
</dbReference>
<evidence type="ECO:0000256" key="5">
    <source>
        <dbReference type="SAM" id="Coils"/>
    </source>
</evidence>
<keyword evidence="5" id="KW-0175">Coiled coil</keyword>
<proteinExistence type="inferred from homology"/>
<dbReference type="GO" id="GO:0006508">
    <property type="term" value="P:proteolysis"/>
    <property type="evidence" value="ECO:0007669"/>
    <property type="project" value="UniProtKB-KW"/>
</dbReference>
<dbReference type="Pfam" id="PF00877">
    <property type="entry name" value="NLPC_P60"/>
    <property type="match status" value="1"/>
</dbReference>
<evidence type="ECO:0000313" key="8">
    <source>
        <dbReference type="EMBL" id="SER35498.1"/>
    </source>
</evidence>
<evidence type="ECO:0000256" key="3">
    <source>
        <dbReference type="ARBA" id="ARBA00022801"/>
    </source>
</evidence>
<feature type="compositionally biased region" description="Basic and acidic residues" evidence="6">
    <location>
        <begin position="206"/>
        <end position="217"/>
    </location>
</feature>
<dbReference type="PANTHER" id="PTHR47359">
    <property type="entry name" value="PEPTIDOGLYCAN DL-ENDOPEPTIDASE CWLO"/>
    <property type="match status" value="1"/>
</dbReference>
<evidence type="ECO:0000256" key="4">
    <source>
        <dbReference type="ARBA" id="ARBA00022807"/>
    </source>
</evidence>
<dbReference type="SUPFAM" id="SSF54001">
    <property type="entry name" value="Cysteine proteinases"/>
    <property type="match status" value="1"/>
</dbReference>
<gene>
    <name evidence="8" type="ORF">SAMN05421870_101407</name>
</gene>
<feature type="domain" description="NlpC/P60" evidence="7">
    <location>
        <begin position="234"/>
        <end position="348"/>
    </location>
</feature>
<protein>
    <submittedName>
        <fullName evidence="8">NlpC/P60 family protein</fullName>
    </submittedName>
</protein>
<dbReference type="GO" id="GO:0008234">
    <property type="term" value="F:cysteine-type peptidase activity"/>
    <property type="evidence" value="ECO:0007669"/>
    <property type="project" value="UniProtKB-KW"/>
</dbReference>
<dbReference type="RefSeq" id="WP_177214172.1">
    <property type="nucleotide sequence ID" value="NZ_FOGO01000001.1"/>
</dbReference>
<sequence length="348" mass="36508">MASHRSPRHTPLPGQARPARVTVLSAAAAGAAVALVPAAPAGAEPDSQLSAATLNSRIDRLYEQAEVATEKYNGVAERTGKLREQVAHAQDGVARSQTEVNRLRDALGALAGAQYRSGGIDPAVTLMLTEDPDSYLAKAATLDRIGSRQLAKLRRLQSAQRVLGQRRTEAAGKLEQLAGLQQTLEQRKKDVRRKLAEARRLLARLSPEERASRDGRRSRAGGPGIGPGGSAPSSQRAAAAVAAAKSAVGRPYAWGAAGPGSFDCSGLTQWAYRQAGTSIPRTSQAQRSAGQQVPLGQARPGDLVIYRDDASHVAMYVGGGQVVHAPHPGAAVRYDPVGMLPVSAVTRP</sequence>
<comment type="similarity">
    <text evidence="1">Belongs to the peptidase C40 family.</text>
</comment>
<feature type="coiled-coil region" evidence="5">
    <location>
        <begin position="174"/>
        <end position="201"/>
    </location>
</feature>
<keyword evidence="4" id="KW-0788">Thiol protease</keyword>
<dbReference type="InterPro" id="IPR051794">
    <property type="entry name" value="PG_Endopeptidase_C40"/>
</dbReference>
<reference evidence="9" key="1">
    <citation type="submission" date="2016-10" db="EMBL/GenBank/DDBJ databases">
        <authorList>
            <person name="Varghese N."/>
            <person name="Submissions S."/>
        </authorList>
    </citation>
    <scope>NUCLEOTIDE SEQUENCE [LARGE SCALE GENOMIC DNA]</scope>
    <source>
        <strain evidence="9">CGMCC 4.6825</strain>
    </source>
</reference>
<dbReference type="EMBL" id="FOGO01000001">
    <property type="protein sequence ID" value="SER35498.1"/>
    <property type="molecule type" value="Genomic_DNA"/>
</dbReference>
<evidence type="ECO:0000259" key="7">
    <source>
        <dbReference type="PROSITE" id="PS51935"/>
    </source>
</evidence>
<keyword evidence="9" id="KW-1185">Reference proteome</keyword>
<evidence type="ECO:0000313" key="9">
    <source>
        <dbReference type="Proteomes" id="UP000182841"/>
    </source>
</evidence>
<organism evidence="8 9">
    <name type="scientific">Streptomyces qinglanensis</name>
    <dbReference type="NCBI Taxonomy" id="943816"/>
    <lineage>
        <taxon>Bacteria</taxon>
        <taxon>Bacillati</taxon>
        <taxon>Actinomycetota</taxon>
        <taxon>Actinomycetes</taxon>
        <taxon>Kitasatosporales</taxon>
        <taxon>Streptomycetaceae</taxon>
        <taxon>Streptomyces</taxon>
    </lineage>
</organism>
<dbReference type="Gene3D" id="3.90.1720.10">
    <property type="entry name" value="endopeptidase domain like (from Nostoc punctiforme)"/>
    <property type="match status" value="1"/>
</dbReference>
<dbReference type="PANTHER" id="PTHR47359:SF3">
    <property type="entry name" value="NLP_P60 DOMAIN-CONTAINING PROTEIN-RELATED"/>
    <property type="match status" value="1"/>
</dbReference>
<feature type="region of interest" description="Disordered" evidence="6">
    <location>
        <begin position="206"/>
        <end position="237"/>
    </location>
</feature>
<evidence type="ECO:0000256" key="1">
    <source>
        <dbReference type="ARBA" id="ARBA00007074"/>
    </source>
</evidence>
<dbReference type="PROSITE" id="PS51935">
    <property type="entry name" value="NLPC_P60"/>
    <property type="match status" value="1"/>
</dbReference>
<name>A0A1H9NHV4_9ACTN</name>
<dbReference type="STRING" id="943816.AN217_09970"/>
<dbReference type="Proteomes" id="UP000182841">
    <property type="component" value="Unassembled WGS sequence"/>
</dbReference>
<evidence type="ECO:0000256" key="2">
    <source>
        <dbReference type="ARBA" id="ARBA00022670"/>
    </source>
</evidence>
<evidence type="ECO:0000256" key="6">
    <source>
        <dbReference type="SAM" id="MobiDB-lite"/>
    </source>
</evidence>
<keyword evidence="3" id="KW-0378">Hydrolase</keyword>